<evidence type="ECO:0000313" key="2">
    <source>
        <dbReference type="EMBL" id="PKI41707.1"/>
    </source>
</evidence>
<proteinExistence type="predicted"/>
<protein>
    <submittedName>
        <fullName evidence="1">Uncharacterized protein</fullName>
    </submittedName>
</protein>
<reference evidence="1" key="2">
    <citation type="submission" date="2017-06" db="EMBL/GenBank/DDBJ databases">
        <title>The pomegranate genome and the genomics of punicalagin biosynthesis.</title>
        <authorList>
            <person name="Xu C."/>
        </authorList>
    </citation>
    <scope>NUCLEOTIDE SEQUENCE [LARGE SCALE GENOMIC DNA]</scope>
    <source>
        <tissue evidence="1">Fresh leaf</tissue>
    </source>
</reference>
<gene>
    <name evidence="1" type="ORF">CDL15_Pgr014442</name>
    <name evidence="2" type="ORF">CRG98_037909</name>
</gene>
<name>A0A218WE40_PUNGR</name>
<evidence type="ECO:0000313" key="4">
    <source>
        <dbReference type="Proteomes" id="UP000233551"/>
    </source>
</evidence>
<evidence type="ECO:0000313" key="1">
    <source>
        <dbReference type="EMBL" id="OWM70769.1"/>
    </source>
</evidence>
<dbReference type="Proteomes" id="UP000233551">
    <property type="component" value="Unassembled WGS sequence"/>
</dbReference>
<dbReference type="PANTHER" id="PTHR33526">
    <property type="entry name" value="OS07G0123800 PROTEIN"/>
    <property type="match status" value="1"/>
</dbReference>
<dbReference type="STRING" id="22663.A0A218WE40"/>
<dbReference type="PANTHER" id="PTHR33526:SF4">
    <property type="entry name" value="OS07G0123800 PROTEIN"/>
    <property type="match status" value="1"/>
</dbReference>
<dbReference type="PIRSF" id="PIRSF031279">
    <property type="entry name" value="UCP031279"/>
    <property type="match status" value="1"/>
</dbReference>
<keyword evidence="4" id="KW-1185">Reference proteome</keyword>
<sequence>MKTAAQNRSRFMRIISAPIRVLCKARDLYVQTLSDYADRVGYGNMGCPGGPYPALPRSFSTASSRSNDEDDLRELIRAASARSFGGRIDVEAILQRQNSGAVIRKPSQLGPRVLPKSSSVGMGRIEEDAPCDFSRNGADVMLLYPRSRSCAVARRVGWGIETKKQAHQ</sequence>
<dbReference type="Proteomes" id="UP000197138">
    <property type="component" value="Unassembled WGS sequence"/>
</dbReference>
<accession>A0A218WE40</accession>
<dbReference type="GeneID" id="116214523"/>
<evidence type="ECO:0000313" key="3">
    <source>
        <dbReference type="Proteomes" id="UP000197138"/>
    </source>
</evidence>
<comment type="caution">
    <text evidence="1">The sequence shown here is derived from an EMBL/GenBank/DDBJ whole genome shotgun (WGS) entry which is preliminary data.</text>
</comment>
<organism evidence="1 3">
    <name type="scientific">Punica granatum</name>
    <name type="common">Pomegranate</name>
    <dbReference type="NCBI Taxonomy" id="22663"/>
    <lineage>
        <taxon>Eukaryota</taxon>
        <taxon>Viridiplantae</taxon>
        <taxon>Streptophyta</taxon>
        <taxon>Embryophyta</taxon>
        <taxon>Tracheophyta</taxon>
        <taxon>Spermatophyta</taxon>
        <taxon>Magnoliopsida</taxon>
        <taxon>eudicotyledons</taxon>
        <taxon>Gunneridae</taxon>
        <taxon>Pentapetalae</taxon>
        <taxon>rosids</taxon>
        <taxon>malvids</taxon>
        <taxon>Myrtales</taxon>
        <taxon>Lythraceae</taxon>
        <taxon>Punica</taxon>
    </lineage>
</organism>
<dbReference type="InterPro" id="IPR016972">
    <property type="entry name" value="UCP031279"/>
</dbReference>
<dbReference type="AlphaFoldDB" id="A0A218WE40"/>
<reference evidence="2 4" key="3">
    <citation type="submission" date="2017-11" db="EMBL/GenBank/DDBJ databases">
        <title>De-novo sequencing of pomegranate (Punica granatum L.) genome.</title>
        <authorList>
            <person name="Akparov Z."/>
            <person name="Amiraslanov A."/>
            <person name="Hajiyeva S."/>
            <person name="Abbasov M."/>
            <person name="Kaur K."/>
            <person name="Hamwieh A."/>
            <person name="Solovyev V."/>
            <person name="Salamov A."/>
            <person name="Braich B."/>
            <person name="Kosarev P."/>
            <person name="Mahmoud A."/>
            <person name="Hajiyev E."/>
            <person name="Babayeva S."/>
            <person name="Izzatullayeva V."/>
            <person name="Mammadov A."/>
            <person name="Mammadov A."/>
            <person name="Sharifova S."/>
            <person name="Ojaghi J."/>
            <person name="Eynullazada K."/>
            <person name="Bayramov B."/>
            <person name="Abdulazimova A."/>
            <person name="Shahmuradov I."/>
        </authorList>
    </citation>
    <scope>NUCLEOTIDE SEQUENCE [LARGE SCALE GENOMIC DNA]</scope>
    <source>
        <strain evidence="2">AG2017</strain>
        <strain evidence="4">cv. AG2017</strain>
        <tissue evidence="2">Leaf</tissue>
    </source>
</reference>
<dbReference type="EMBL" id="PGOL01003324">
    <property type="protein sequence ID" value="PKI41707.1"/>
    <property type="molecule type" value="Genomic_DNA"/>
</dbReference>
<reference evidence="3" key="1">
    <citation type="journal article" date="2017" name="Plant J.">
        <title>The pomegranate (Punica granatum L.) genome and the genomics of punicalagin biosynthesis.</title>
        <authorList>
            <person name="Qin G."/>
            <person name="Xu C."/>
            <person name="Ming R."/>
            <person name="Tang H."/>
            <person name="Guyot R."/>
            <person name="Kramer E.M."/>
            <person name="Hu Y."/>
            <person name="Yi X."/>
            <person name="Qi Y."/>
            <person name="Xu X."/>
            <person name="Gao Z."/>
            <person name="Pan H."/>
            <person name="Jian J."/>
            <person name="Tian Y."/>
            <person name="Yue Z."/>
            <person name="Xu Y."/>
        </authorList>
    </citation>
    <scope>NUCLEOTIDE SEQUENCE [LARGE SCALE GENOMIC DNA]</scope>
    <source>
        <strain evidence="3">cv. Dabenzi</strain>
    </source>
</reference>
<dbReference type="OrthoDB" id="1679543at2759"/>
<dbReference type="EMBL" id="MTKT01004609">
    <property type="protein sequence ID" value="OWM70769.1"/>
    <property type="molecule type" value="Genomic_DNA"/>
</dbReference>